<feature type="domain" description="SH3" evidence="5">
    <location>
        <begin position="600"/>
        <end position="661"/>
    </location>
</feature>
<sequence>MFSQVIGDVVTIQQIYDDDWCFGRNLSKQIQGIFPFECVAESPNAKPAGVPSKNKFNRRESSLYGESNNQPADDGSFKVIYAYYPSLTDEIELHIGDRAAVVESYDDGWAFGVNMTTRAEENYTSQTPVGAETLRRIRESSRYSTFSTLKKPTPTPQPVLNLKNATPQPSFPVQKQNASPQPIFPQKQPAPQPFPPSAAAISVPSFAGKSYFVIYDFKPIQPDEVTLRVGDRVTIKQNYDDGWALGLNITTKLEGLFPLDTLAIDASRETLQRKNRQSSIYESQSLANGSERVVYDFLPERPDEIKLRVGDEVVVNQEFDDGWAFGVNITTNEEGNFPLDCLSSYSEPQAFSVASPKKPKQRVSSIYETASNAAATGEKVIYDFNPERPDEIELRVGDVVVIAQSFDDGWAIGTNLQTKQEGNFPLDCLAGTAEPATPANQRSRQSSLYDANNYEPTNTNSLYTTGGLKTTDSYYAPNTISIYSAAGTNTNSMYGTTASQSILPRTDTAIFDFKPERADEIELRKGDTVVVQQEFDDGWGFGVNNRTNKKGNFPCDCLSSYADPSGTMPTLKSKHRVSSVYGDSQYGPDEQLPVPPIDVANLGSDEVAHSYTTTKVDEVPLSVGDRVMIKKAYDDGWCYGVNLVNQMEGYFPYDCLMSFAKKHPQVQTASSGKKQRVSSIYDENIATPTKPAAAAAVVPGTDAGVKVIFSFNPVNSDEVALKSGDKVHVQQEYDDGWAYGVNLTTKAEGSFPLDCLENYQEDAARDAPKPEQRRSSLYGVGNSSGFEDTRTAIYNFIPEREDELALNAGDLVLVKHTFEDGWSFGVNLANGYEGNFPTDCVKPLADAVLPNPKKRFSSIQRASNSNNSIYVQDEQLLTVVENFRPERDDEITLFEGDRVQVLQTYDDGWCFVRNVSTGEEGLVPEDCVDGLKRGGGGSKQKLRGSSLYGASY</sequence>
<feature type="compositionally biased region" description="Polar residues" evidence="4">
    <location>
        <begin position="163"/>
        <end position="179"/>
    </location>
</feature>
<organism evidence="6 7">
    <name type="scientific">Chytriomyces confervae</name>
    <dbReference type="NCBI Taxonomy" id="246404"/>
    <lineage>
        <taxon>Eukaryota</taxon>
        <taxon>Fungi</taxon>
        <taxon>Fungi incertae sedis</taxon>
        <taxon>Chytridiomycota</taxon>
        <taxon>Chytridiomycota incertae sedis</taxon>
        <taxon>Chytridiomycetes</taxon>
        <taxon>Chytridiales</taxon>
        <taxon>Chytriomycetaceae</taxon>
        <taxon>Chytriomyces</taxon>
    </lineage>
</organism>
<feature type="domain" description="SH3" evidence="5">
    <location>
        <begin position="373"/>
        <end position="434"/>
    </location>
</feature>
<dbReference type="Gene3D" id="2.30.30.40">
    <property type="entry name" value="SH3 Domains"/>
    <property type="match status" value="9"/>
</dbReference>
<dbReference type="PANTHER" id="PTHR46218">
    <property type="entry name" value="LASP"/>
    <property type="match status" value="1"/>
</dbReference>
<dbReference type="OrthoDB" id="5595608at2759"/>
<feature type="region of interest" description="Disordered" evidence="4">
    <location>
        <begin position="142"/>
        <end position="195"/>
    </location>
</feature>
<dbReference type="Pfam" id="PF14604">
    <property type="entry name" value="SH3_9"/>
    <property type="match status" value="2"/>
</dbReference>
<evidence type="ECO:0000256" key="3">
    <source>
        <dbReference type="PROSITE-ProRule" id="PRU00192"/>
    </source>
</evidence>
<accession>A0A507ENI1</accession>
<feature type="domain" description="SH3" evidence="5">
    <location>
        <begin position="206"/>
        <end position="267"/>
    </location>
</feature>
<dbReference type="PANTHER" id="PTHR46218:SF4">
    <property type="entry name" value="LIM AND SH3 DOMAIN PROTEIN LASP"/>
    <property type="match status" value="1"/>
</dbReference>
<gene>
    <name evidence="6" type="ORF">CcCBS67573_g08283</name>
</gene>
<evidence type="ECO:0000313" key="6">
    <source>
        <dbReference type="EMBL" id="TPX64876.1"/>
    </source>
</evidence>
<dbReference type="InterPro" id="IPR036028">
    <property type="entry name" value="SH3-like_dom_sf"/>
</dbReference>
<keyword evidence="1 3" id="KW-0728">SH3 domain</keyword>
<dbReference type="SUPFAM" id="SSF50044">
    <property type="entry name" value="SH3-domain"/>
    <property type="match status" value="10"/>
</dbReference>
<dbReference type="PROSITE" id="PS50002">
    <property type="entry name" value="SH3"/>
    <property type="match status" value="9"/>
</dbReference>
<feature type="domain" description="SH3" evidence="5">
    <location>
        <begin position="872"/>
        <end position="933"/>
    </location>
</feature>
<feature type="domain" description="SH3" evidence="5">
    <location>
        <begin position="1"/>
        <end position="44"/>
    </location>
</feature>
<dbReference type="SMART" id="SM00326">
    <property type="entry name" value="SH3"/>
    <property type="match status" value="9"/>
</dbReference>
<comment type="caution">
    <text evidence="6">The sequence shown here is derived from an EMBL/GenBank/DDBJ whole genome shotgun (WGS) entry which is preliminary data.</text>
</comment>
<dbReference type="STRING" id="246404.A0A507ENI1"/>
<evidence type="ECO:0000313" key="7">
    <source>
        <dbReference type="Proteomes" id="UP000320333"/>
    </source>
</evidence>
<feature type="domain" description="SH3" evidence="5">
    <location>
        <begin position="502"/>
        <end position="563"/>
    </location>
</feature>
<feature type="compositionally biased region" description="Polar residues" evidence="4">
    <location>
        <begin position="438"/>
        <end position="453"/>
    </location>
</feature>
<evidence type="ECO:0000256" key="2">
    <source>
        <dbReference type="ARBA" id="ARBA00022737"/>
    </source>
</evidence>
<feature type="domain" description="SH3" evidence="5">
    <location>
        <begin position="286"/>
        <end position="347"/>
    </location>
</feature>
<feature type="region of interest" description="Disordered" evidence="4">
    <location>
        <begin position="433"/>
        <end position="453"/>
    </location>
</feature>
<dbReference type="Proteomes" id="UP000320333">
    <property type="component" value="Unassembled WGS sequence"/>
</dbReference>
<keyword evidence="7" id="KW-1185">Reference proteome</keyword>
<evidence type="ECO:0000259" key="5">
    <source>
        <dbReference type="PROSITE" id="PS50002"/>
    </source>
</evidence>
<proteinExistence type="predicted"/>
<evidence type="ECO:0000256" key="1">
    <source>
        <dbReference type="ARBA" id="ARBA00022443"/>
    </source>
</evidence>
<dbReference type="InterPro" id="IPR051759">
    <property type="entry name" value="LIM-SH3_domain_protein"/>
</dbReference>
<reference evidence="6 7" key="1">
    <citation type="journal article" date="2019" name="Sci. Rep.">
        <title>Comparative genomics of chytrid fungi reveal insights into the obligate biotrophic and pathogenic lifestyle of Synchytrium endobioticum.</title>
        <authorList>
            <person name="van de Vossenberg B.T.L.H."/>
            <person name="Warris S."/>
            <person name="Nguyen H.D.T."/>
            <person name="van Gent-Pelzer M.P.E."/>
            <person name="Joly D.L."/>
            <person name="van de Geest H.C."/>
            <person name="Bonants P.J.M."/>
            <person name="Smith D.S."/>
            <person name="Levesque C.A."/>
            <person name="van der Lee T.A.J."/>
        </authorList>
    </citation>
    <scope>NUCLEOTIDE SEQUENCE [LARGE SCALE GENOMIC DNA]</scope>
    <source>
        <strain evidence="6 7">CBS 675.73</strain>
    </source>
</reference>
<protein>
    <recommendedName>
        <fullName evidence="5">SH3 domain-containing protein</fullName>
    </recommendedName>
</protein>
<feature type="domain" description="SH3" evidence="5">
    <location>
        <begin position="785"/>
        <end position="846"/>
    </location>
</feature>
<dbReference type="InterPro" id="IPR001452">
    <property type="entry name" value="SH3_domain"/>
</dbReference>
<name>A0A507ENI1_9FUNG</name>
<dbReference type="EMBL" id="QEAP01000521">
    <property type="protein sequence ID" value="TPX64876.1"/>
    <property type="molecule type" value="Genomic_DNA"/>
</dbReference>
<dbReference type="Pfam" id="PF00018">
    <property type="entry name" value="SH3_1"/>
    <property type="match status" value="5"/>
</dbReference>
<evidence type="ECO:0000256" key="4">
    <source>
        <dbReference type="SAM" id="MobiDB-lite"/>
    </source>
</evidence>
<feature type="domain" description="SH3" evidence="5">
    <location>
        <begin position="700"/>
        <end position="761"/>
    </location>
</feature>
<keyword evidence="2" id="KW-0677">Repeat</keyword>
<dbReference type="AlphaFoldDB" id="A0A507ENI1"/>